<keyword evidence="9" id="KW-1133">Transmembrane helix</keyword>
<keyword evidence="8" id="KW-0902">Two-component regulatory system</keyword>
<dbReference type="InterPro" id="IPR003661">
    <property type="entry name" value="HisK_dim/P_dom"/>
</dbReference>
<evidence type="ECO:0000313" key="11">
    <source>
        <dbReference type="EMBL" id="GGW92977.1"/>
    </source>
</evidence>
<dbReference type="Proteomes" id="UP000608345">
    <property type="component" value="Unassembled WGS sequence"/>
</dbReference>
<evidence type="ECO:0000256" key="7">
    <source>
        <dbReference type="ARBA" id="ARBA00022840"/>
    </source>
</evidence>
<dbReference type="Gene3D" id="1.10.287.130">
    <property type="match status" value="1"/>
</dbReference>
<evidence type="ECO:0000256" key="8">
    <source>
        <dbReference type="ARBA" id="ARBA00023012"/>
    </source>
</evidence>
<evidence type="ECO:0000256" key="2">
    <source>
        <dbReference type="ARBA" id="ARBA00012438"/>
    </source>
</evidence>
<comment type="catalytic activity">
    <reaction evidence="1">
        <text>ATP + protein L-histidine = ADP + protein N-phospho-L-histidine.</text>
        <dbReference type="EC" id="2.7.13.3"/>
    </reaction>
</comment>
<dbReference type="SUPFAM" id="SSF53850">
    <property type="entry name" value="Periplasmic binding protein-like II"/>
    <property type="match status" value="1"/>
</dbReference>
<dbReference type="InterPro" id="IPR036097">
    <property type="entry name" value="HisK_dim/P_sf"/>
</dbReference>
<sequence>MKFSCRHFYRVLLLLWLGTYSGMLCAKTWYVGILAPRGVQAAQQEWQPWLNWLSTQWENETFILVPMKLADAERMIADNRVNFVLAPQAQFLSMKTGMEMRWLATLNRVDDAQPKAAELVGSALWVRKDSGLHDITQLRGKTIAAVQENAFGGFLLAYKLLYDAQLRENRDYELVFTGYPIDQTLLLLDRKQVDAAIAPLCLMEEMQSQGILDRSQYQLLHPINNQSACAGSTERFPNWSLAALPTVPDALATRLGSLLLQNQPDSLLPGWSPVVASTRVEEILHSIRRHPFQQSVWAGIKDWVAEYKTWVGVVLLFVFLSLLNYAWVSWLAWRRQKQITQAYEQMRAYERMMMQADRLNILGEMASGIAHEINQPVSVIRHYAEGTRYRLEKQKTNAELIPVLDKVIEQVERITQIIENLRKWVRSDRHYQSVAVNISQAVGKSVQFVRMQNNRHSMSIQINIPDDLVLFTVPSVIEQVLVNSLLNCWQQHATQVDIAIRYFDDSFLGITITDDAGGFSREQLDFPFVPFRTNKDKGLGLGLVICERLMRVIGGSLLLDNRSDGVAGAIVTLKLPLKENTISQKESTLHDEN</sequence>
<keyword evidence="9" id="KW-0812">Transmembrane</keyword>
<dbReference type="InterPro" id="IPR004358">
    <property type="entry name" value="Sig_transdc_His_kin-like_C"/>
</dbReference>
<dbReference type="SMART" id="SM00387">
    <property type="entry name" value="HATPase_c"/>
    <property type="match status" value="1"/>
</dbReference>
<evidence type="ECO:0000259" key="10">
    <source>
        <dbReference type="PROSITE" id="PS50109"/>
    </source>
</evidence>
<dbReference type="Gene3D" id="3.40.190.10">
    <property type="entry name" value="Periplasmic binding protein-like II"/>
    <property type="match status" value="1"/>
</dbReference>
<dbReference type="CDD" id="cd00082">
    <property type="entry name" value="HisKA"/>
    <property type="match status" value="1"/>
</dbReference>
<dbReference type="EC" id="2.7.13.3" evidence="2"/>
<keyword evidence="5" id="KW-0547">Nucleotide-binding</keyword>
<evidence type="ECO:0000313" key="12">
    <source>
        <dbReference type="Proteomes" id="UP000608345"/>
    </source>
</evidence>
<keyword evidence="6 11" id="KW-0418">Kinase</keyword>
<dbReference type="RefSeq" id="WP_189385718.1">
    <property type="nucleotide sequence ID" value="NZ_BAABFY010000048.1"/>
</dbReference>
<reference evidence="11" key="2">
    <citation type="submission" date="2020-09" db="EMBL/GenBank/DDBJ databases">
        <authorList>
            <person name="Sun Q."/>
            <person name="Kim S."/>
        </authorList>
    </citation>
    <scope>NUCLEOTIDE SEQUENCE</scope>
    <source>
        <strain evidence="11">KCTC 23732</strain>
    </source>
</reference>
<evidence type="ECO:0000256" key="5">
    <source>
        <dbReference type="ARBA" id="ARBA00022741"/>
    </source>
</evidence>
<dbReference type="SMART" id="SM00388">
    <property type="entry name" value="HisKA"/>
    <property type="match status" value="1"/>
</dbReference>
<dbReference type="InterPro" id="IPR003594">
    <property type="entry name" value="HATPase_dom"/>
</dbReference>
<dbReference type="InterPro" id="IPR036890">
    <property type="entry name" value="HATPase_C_sf"/>
</dbReference>
<reference evidence="11" key="1">
    <citation type="journal article" date="2014" name="Int. J. Syst. Evol. Microbiol.">
        <title>Complete genome sequence of Corynebacterium casei LMG S-19264T (=DSM 44701T), isolated from a smear-ripened cheese.</title>
        <authorList>
            <consortium name="US DOE Joint Genome Institute (JGI-PGF)"/>
            <person name="Walter F."/>
            <person name="Albersmeier A."/>
            <person name="Kalinowski J."/>
            <person name="Ruckert C."/>
        </authorList>
    </citation>
    <scope>NUCLEOTIDE SEQUENCE</scope>
    <source>
        <strain evidence="11">KCTC 23732</strain>
    </source>
</reference>
<name>A0A918N162_9BURK</name>
<keyword evidence="3" id="KW-0597">Phosphoprotein</keyword>
<dbReference type="Pfam" id="PF02518">
    <property type="entry name" value="HATPase_c"/>
    <property type="match status" value="1"/>
</dbReference>
<evidence type="ECO:0000256" key="1">
    <source>
        <dbReference type="ARBA" id="ARBA00000085"/>
    </source>
</evidence>
<dbReference type="Pfam" id="PF00512">
    <property type="entry name" value="HisKA"/>
    <property type="match status" value="1"/>
</dbReference>
<proteinExistence type="predicted"/>
<dbReference type="PROSITE" id="PS50109">
    <property type="entry name" value="HIS_KIN"/>
    <property type="match status" value="1"/>
</dbReference>
<dbReference type="GO" id="GO:0000155">
    <property type="term" value="F:phosphorelay sensor kinase activity"/>
    <property type="evidence" value="ECO:0007669"/>
    <property type="project" value="InterPro"/>
</dbReference>
<dbReference type="PRINTS" id="PR00344">
    <property type="entry name" value="BCTRLSENSOR"/>
</dbReference>
<dbReference type="Gene3D" id="3.30.565.10">
    <property type="entry name" value="Histidine kinase-like ATPase, C-terminal domain"/>
    <property type="match status" value="1"/>
</dbReference>
<evidence type="ECO:0000256" key="6">
    <source>
        <dbReference type="ARBA" id="ARBA00022777"/>
    </source>
</evidence>
<dbReference type="PANTHER" id="PTHR43065:SF10">
    <property type="entry name" value="PEROXIDE STRESS-ACTIVATED HISTIDINE KINASE MAK3"/>
    <property type="match status" value="1"/>
</dbReference>
<keyword evidence="4" id="KW-0808">Transferase</keyword>
<keyword evidence="9" id="KW-0472">Membrane</keyword>
<evidence type="ECO:0000256" key="4">
    <source>
        <dbReference type="ARBA" id="ARBA00022679"/>
    </source>
</evidence>
<dbReference type="GO" id="GO:0005524">
    <property type="term" value="F:ATP binding"/>
    <property type="evidence" value="ECO:0007669"/>
    <property type="project" value="UniProtKB-KW"/>
</dbReference>
<dbReference type="SUPFAM" id="SSF55874">
    <property type="entry name" value="ATPase domain of HSP90 chaperone/DNA topoisomerase II/histidine kinase"/>
    <property type="match status" value="1"/>
</dbReference>
<accession>A0A918N162</accession>
<feature type="transmembrane region" description="Helical" evidence="9">
    <location>
        <begin position="310"/>
        <end position="333"/>
    </location>
</feature>
<dbReference type="EMBL" id="BMYS01000019">
    <property type="protein sequence ID" value="GGW92977.1"/>
    <property type="molecule type" value="Genomic_DNA"/>
</dbReference>
<comment type="caution">
    <text evidence="11">The sequence shown here is derived from an EMBL/GenBank/DDBJ whole genome shotgun (WGS) entry which is preliminary data.</text>
</comment>
<dbReference type="Pfam" id="PF12974">
    <property type="entry name" value="Phosphonate-bd"/>
    <property type="match status" value="1"/>
</dbReference>
<protein>
    <recommendedName>
        <fullName evidence="2">histidine kinase</fullName>
        <ecNumber evidence="2">2.7.13.3</ecNumber>
    </recommendedName>
</protein>
<dbReference type="PANTHER" id="PTHR43065">
    <property type="entry name" value="SENSOR HISTIDINE KINASE"/>
    <property type="match status" value="1"/>
</dbReference>
<gene>
    <name evidence="11" type="primary">ttrS</name>
    <name evidence="11" type="ORF">GCM10011450_23710</name>
</gene>
<evidence type="ECO:0000256" key="3">
    <source>
        <dbReference type="ARBA" id="ARBA00022553"/>
    </source>
</evidence>
<feature type="domain" description="Histidine kinase" evidence="10">
    <location>
        <begin position="368"/>
        <end position="579"/>
    </location>
</feature>
<evidence type="ECO:0000256" key="9">
    <source>
        <dbReference type="SAM" id="Phobius"/>
    </source>
</evidence>
<dbReference type="SUPFAM" id="SSF47384">
    <property type="entry name" value="Homodimeric domain of signal transducing histidine kinase"/>
    <property type="match status" value="1"/>
</dbReference>
<keyword evidence="7" id="KW-0067">ATP-binding</keyword>
<dbReference type="AlphaFoldDB" id="A0A918N162"/>
<dbReference type="InterPro" id="IPR005467">
    <property type="entry name" value="His_kinase_dom"/>
</dbReference>
<organism evidence="11 12">
    <name type="scientific">Advenella faeciporci</name>
    <dbReference type="NCBI Taxonomy" id="797535"/>
    <lineage>
        <taxon>Bacteria</taxon>
        <taxon>Pseudomonadati</taxon>
        <taxon>Pseudomonadota</taxon>
        <taxon>Betaproteobacteria</taxon>
        <taxon>Burkholderiales</taxon>
        <taxon>Alcaligenaceae</taxon>
    </lineage>
</organism>
<keyword evidence="12" id="KW-1185">Reference proteome</keyword>